<accession>I2H3G0</accession>
<name>I2H3G0_HENB6</name>
<organism evidence="2 3">
    <name type="scientific">Henningerozyma blattae (strain ATCC 34711 / CBS 6284 / DSM 70876 / NBRC 10599 / NRRL Y-10934 / UCD 77-7)</name>
    <name type="common">Yeast</name>
    <name type="synonym">Tetrapisispora blattae</name>
    <dbReference type="NCBI Taxonomy" id="1071380"/>
    <lineage>
        <taxon>Eukaryota</taxon>
        <taxon>Fungi</taxon>
        <taxon>Dikarya</taxon>
        <taxon>Ascomycota</taxon>
        <taxon>Saccharomycotina</taxon>
        <taxon>Saccharomycetes</taxon>
        <taxon>Saccharomycetales</taxon>
        <taxon>Saccharomycetaceae</taxon>
        <taxon>Henningerozyma</taxon>
    </lineage>
</organism>
<keyword evidence="1" id="KW-0812">Transmembrane</keyword>
<dbReference type="RefSeq" id="XP_004180431.1">
    <property type="nucleotide sequence ID" value="XM_004180383.1"/>
</dbReference>
<evidence type="ECO:0000313" key="2">
    <source>
        <dbReference type="EMBL" id="CCH60912.1"/>
    </source>
</evidence>
<dbReference type="Proteomes" id="UP000002866">
    <property type="component" value="Chromosome 4"/>
</dbReference>
<feature type="transmembrane region" description="Helical" evidence="1">
    <location>
        <begin position="6"/>
        <end position="21"/>
    </location>
</feature>
<keyword evidence="1" id="KW-0472">Membrane</keyword>
<evidence type="ECO:0000313" key="3">
    <source>
        <dbReference type="Proteomes" id="UP000002866"/>
    </source>
</evidence>
<dbReference type="FunCoup" id="I2H3G0">
    <property type="interactions" value="24"/>
</dbReference>
<dbReference type="KEGG" id="tbl:TBLA_0D04150"/>
<dbReference type="InParanoid" id="I2H3G0"/>
<proteinExistence type="predicted"/>
<protein>
    <submittedName>
        <fullName evidence="2">Uncharacterized protein</fullName>
    </submittedName>
</protein>
<evidence type="ECO:0000256" key="1">
    <source>
        <dbReference type="SAM" id="Phobius"/>
    </source>
</evidence>
<reference evidence="2 3" key="1">
    <citation type="journal article" date="2011" name="Proc. Natl. Acad. Sci. U.S.A.">
        <title>Evolutionary erosion of yeast sex chromosomes by mating-type switching accidents.</title>
        <authorList>
            <person name="Gordon J.L."/>
            <person name="Armisen D."/>
            <person name="Proux-Wera E."/>
            <person name="Oheigeartaigh S.S."/>
            <person name="Byrne K.P."/>
            <person name="Wolfe K.H."/>
        </authorList>
    </citation>
    <scope>NUCLEOTIDE SEQUENCE [LARGE SCALE GENOMIC DNA]</scope>
    <source>
        <strain evidence="3">ATCC 34711 / CBS 6284 / DSM 70876 / NBRC 10599 / NRRL Y-10934 / UCD 77-7</strain>
    </source>
</reference>
<gene>
    <name evidence="2" type="primary">TBLA0D04150</name>
    <name evidence="2" type="ORF">TBLA_0D04150</name>
</gene>
<dbReference type="HOGENOM" id="CLU_219857_0_0_1"/>
<dbReference type="AlphaFoldDB" id="I2H3G0"/>
<dbReference type="EMBL" id="HE806319">
    <property type="protein sequence ID" value="CCH60912.1"/>
    <property type="molecule type" value="Genomic_DNA"/>
</dbReference>
<keyword evidence="1" id="KW-1133">Transmembrane helix</keyword>
<keyword evidence="3" id="KW-1185">Reference proteome</keyword>
<dbReference type="GeneID" id="14495948"/>
<sequence length="37" mass="4276">MQDIPVFAAIFVSLLVFYLSAHRRTMNSYKTAVPFLQ</sequence>